<dbReference type="EMBL" id="VSRR010011731">
    <property type="protein sequence ID" value="MPC53579.1"/>
    <property type="molecule type" value="Genomic_DNA"/>
</dbReference>
<organism evidence="1 2">
    <name type="scientific">Portunus trituberculatus</name>
    <name type="common">Swimming crab</name>
    <name type="synonym">Neptunus trituberculatus</name>
    <dbReference type="NCBI Taxonomy" id="210409"/>
    <lineage>
        <taxon>Eukaryota</taxon>
        <taxon>Metazoa</taxon>
        <taxon>Ecdysozoa</taxon>
        <taxon>Arthropoda</taxon>
        <taxon>Crustacea</taxon>
        <taxon>Multicrustacea</taxon>
        <taxon>Malacostraca</taxon>
        <taxon>Eumalacostraca</taxon>
        <taxon>Eucarida</taxon>
        <taxon>Decapoda</taxon>
        <taxon>Pleocyemata</taxon>
        <taxon>Brachyura</taxon>
        <taxon>Eubrachyura</taxon>
        <taxon>Portunoidea</taxon>
        <taxon>Portunidae</taxon>
        <taxon>Portuninae</taxon>
        <taxon>Portunus</taxon>
    </lineage>
</organism>
<dbReference type="Proteomes" id="UP000324222">
    <property type="component" value="Unassembled WGS sequence"/>
</dbReference>
<sequence length="82" mass="8982">MGKEAAPSRVLCCRLSSVFRFGHEVFLKINNAESKRSSLSPLGWRLMVQTWSREASNEAMLAGSAIHMPAISHPSPQIGVCL</sequence>
<keyword evidence="2" id="KW-1185">Reference proteome</keyword>
<dbReference type="AlphaFoldDB" id="A0A5B7G7K4"/>
<evidence type="ECO:0000313" key="2">
    <source>
        <dbReference type="Proteomes" id="UP000324222"/>
    </source>
</evidence>
<name>A0A5B7G7K4_PORTR</name>
<comment type="caution">
    <text evidence="1">The sequence shown here is derived from an EMBL/GenBank/DDBJ whole genome shotgun (WGS) entry which is preliminary data.</text>
</comment>
<protein>
    <submittedName>
        <fullName evidence="1">Uncharacterized protein</fullName>
    </submittedName>
</protein>
<evidence type="ECO:0000313" key="1">
    <source>
        <dbReference type="EMBL" id="MPC53579.1"/>
    </source>
</evidence>
<accession>A0A5B7G7K4</accession>
<gene>
    <name evidence="1" type="ORF">E2C01_047475</name>
</gene>
<reference evidence="1 2" key="1">
    <citation type="submission" date="2019-05" db="EMBL/GenBank/DDBJ databases">
        <title>Another draft genome of Portunus trituberculatus and its Hox gene families provides insights of decapod evolution.</title>
        <authorList>
            <person name="Jeong J.-H."/>
            <person name="Song I."/>
            <person name="Kim S."/>
            <person name="Choi T."/>
            <person name="Kim D."/>
            <person name="Ryu S."/>
            <person name="Kim W."/>
        </authorList>
    </citation>
    <scope>NUCLEOTIDE SEQUENCE [LARGE SCALE GENOMIC DNA]</scope>
    <source>
        <tissue evidence="1">Muscle</tissue>
    </source>
</reference>
<proteinExistence type="predicted"/>